<dbReference type="EMBL" id="MCFI01000002">
    <property type="protein sequence ID" value="ORY87069.1"/>
    <property type="molecule type" value="Genomic_DNA"/>
</dbReference>
<dbReference type="Proteomes" id="UP000193685">
    <property type="component" value="Unassembled WGS sequence"/>
</dbReference>
<feature type="region of interest" description="Disordered" evidence="1">
    <location>
        <begin position="462"/>
        <end position="495"/>
    </location>
</feature>
<reference evidence="3 4" key="1">
    <citation type="submission" date="2016-07" db="EMBL/GenBank/DDBJ databases">
        <title>Pervasive Adenine N6-methylation of Active Genes in Fungi.</title>
        <authorList>
            <consortium name="DOE Joint Genome Institute"/>
            <person name="Mondo S.J."/>
            <person name="Dannebaum R.O."/>
            <person name="Kuo R.C."/>
            <person name="Labutti K."/>
            <person name="Haridas S."/>
            <person name="Kuo A."/>
            <person name="Salamov A."/>
            <person name="Ahrendt S.R."/>
            <person name="Lipzen A."/>
            <person name="Sullivan W."/>
            <person name="Andreopoulos W.B."/>
            <person name="Clum A."/>
            <person name="Lindquist E."/>
            <person name="Daum C."/>
            <person name="Ramamoorthy G.K."/>
            <person name="Gryganskyi A."/>
            <person name="Culley D."/>
            <person name="Magnuson J.K."/>
            <person name="James T.Y."/>
            <person name="O'Malley M.A."/>
            <person name="Stajich J.E."/>
            <person name="Spatafora J.W."/>
            <person name="Visel A."/>
            <person name="Grigoriev I.V."/>
        </authorList>
    </citation>
    <scope>NUCLEOTIDE SEQUENCE [LARGE SCALE GENOMIC DNA]</scope>
    <source>
        <strain evidence="3 4">12-1054</strain>
    </source>
</reference>
<proteinExistence type="predicted"/>
<organism evidence="3 4">
    <name type="scientific">Protomyces lactucae-debilis</name>
    <dbReference type="NCBI Taxonomy" id="2754530"/>
    <lineage>
        <taxon>Eukaryota</taxon>
        <taxon>Fungi</taxon>
        <taxon>Dikarya</taxon>
        <taxon>Ascomycota</taxon>
        <taxon>Taphrinomycotina</taxon>
        <taxon>Taphrinomycetes</taxon>
        <taxon>Taphrinales</taxon>
        <taxon>Protomycetaceae</taxon>
        <taxon>Protomyces</taxon>
    </lineage>
</organism>
<feature type="region of interest" description="Disordered" evidence="1">
    <location>
        <begin position="35"/>
        <end position="61"/>
    </location>
</feature>
<evidence type="ECO:0000256" key="1">
    <source>
        <dbReference type="SAM" id="MobiDB-lite"/>
    </source>
</evidence>
<comment type="caution">
    <text evidence="3">The sequence shown here is derived from an EMBL/GenBank/DDBJ whole genome shotgun (WGS) entry which is preliminary data.</text>
</comment>
<evidence type="ECO:0000313" key="4">
    <source>
        <dbReference type="Proteomes" id="UP000193685"/>
    </source>
</evidence>
<feature type="compositionally biased region" description="Polar residues" evidence="1">
    <location>
        <begin position="39"/>
        <end position="61"/>
    </location>
</feature>
<keyword evidence="2" id="KW-0732">Signal</keyword>
<feature type="compositionally biased region" description="Polar residues" evidence="1">
    <location>
        <begin position="341"/>
        <end position="358"/>
    </location>
</feature>
<keyword evidence="4" id="KW-1185">Reference proteome</keyword>
<feature type="chain" id="PRO_5012508365" evidence="2">
    <location>
        <begin position="33"/>
        <end position="495"/>
    </location>
</feature>
<sequence length="495" mass="55954">MRTLTLMSLLIVSTSLLLLSLTSIVLHQPAAAAPVRPTKASSKSRTATGPFSGNSIGSSSTVNVNPIAEPQWEKDYWPVQDKTDRTFYDAKFSLTSVTSEVFPDCTDVESVSEAEQDLECFSRCNNSRTSYANAFVNDIMLRNVFRYSTLCLQDTAIHIEDQNFKHYSRLNKRVCSWQCTCKIFHVIENIRMPQFSLNGQVYELSPEKSQSYWQSFFWPYKVGSRCTVDDIQQRYLGARPAREGSVEAQSKLISPTWQRRCEDILQKRKAVSQKYIEEQKSKRCKCERRPGTKAHQYLPNYCIPGKLVDKSQKPGIPQNVSTENQQMCPWTPIMNPLDGNAAQSSGSGQMPSTLSHYPQSSHQAAAAESSHRLTYEEQMILWSREFTKFMSLFPNDQGVPEHMNHGPAGPQCPPYNPLNYLQAYGQCQSTPITGESSGQGNPSQHYDHTAVQQRLEAQNGQQCNDYWPDWPQYDQDDVDGSDDGNGKNNRPGAYI</sequence>
<gene>
    <name evidence="3" type="ORF">BCR37DRAFT_385495</name>
</gene>
<name>A0A1Y2FT04_PROLT</name>
<evidence type="ECO:0000313" key="3">
    <source>
        <dbReference type="EMBL" id="ORY87069.1"/>
    </source>
</evidence>
<dbReference type="RefSeq" id="XP_040727925.1">
    <property type="nucleotide sequence ID" value="XM_040870359.1"/>
</dbReference>
<accession>A0A1Y2FT04</accession>
<protein>
    <submittedName>
        <fullName evidence="3">Uncharacterized protein</fullName>
    </submittedName>
</protein>
<feature type="compositionally biased region" description="Low complexity" evidence="1">
    <location>
        <begin position="359"/>
        <end position="368"/>
    </location>
</feature>
<feature type="signal peptide" evidence="2">
    <location>
        <begin position="1"/>
        <end position="32"/>
    </location>
</feature>
<evidence type="ECO:0000256" key="2">
    <source>
        <dbReference type="SAM" id="SignalP"/>
    </source>
</evidence>
<dbReference type="AlphaFoldDB" id="A0A1Y2FT04"/>
<feature type="region of interest" description="Disordered" evidence="1">
    <location>
        <begin position="336"/>
        <end position="370"/>
    </location>
</feature>
<dbReference type="GeneID" id="63786958"/>